<dbReference type="Gene3D" id="3.30.750.24">
    <property type="entry name" value="STAS domain"/>
    <property type="match status" value="1"/>
</dbReference>
<dbReference type="SUPFAM" id="SSF52091">
    <property type="entry name" value="SpoIIaa-like"/>
    <property type="match status" value="1"/>
</dbReference>
<accession>A0A657LNZ4</accession>
<dbReference type="EMBL" id="LSRP01000106">
    <property type="protein sequence ID" value="OJF93671.1"/>
    <property type="molecule type" value="Genomic_DNA"/>
</dbReference>
<dbReference type="PROSITE" id="PS50801">
    <property type="entry name" value="STAS"/>
    <property type="match status" value="1"/>
</dbReference>
<dbReference type="InterPro" id="IPR036513">
    <property type="entry name" value="STAS_dom_sf"/>
</dbReference>
<proteinExistence type="predicted"/>
<gene>
    <name evidence="2" type="ORF">AX760_21590</name>
</gene>
<dbReference type="CDD" id="cd07043">
    <property type="entry name" value="STAS_anti-anti-sigma_factors"/>
    <property type="match status" value="1"/>
</dbReference>
<organism evidence="2 3">
    <name type="scientific">Pararhizobium antarcticum</name>
    <dbReference type="NCBI Taxonomy" id="1798805"/>
    <lineage>
        <taxon>Bacteria</taxon>
        <taxon>Pseudomonadati</taxon>
        <taxon>Pseudomonadota</taxon>
        <taxon>Alphaproteobacteria</taxon>
        <taxon>Hyphomicrobiales</taxon>
        <taxon>Rhizobiaceae</taxon>
        <taxon>Rhizobium/Agrobacterium group</taxon>
        <taxon>Pararhizobium</taxon>
    </lineage>
</organism>
<dbReference type="InterPro" id="IPR002645">
    <property type="entry name" value="STAS_dom"/>
</dbReference>
<name>A0A657LNZ4_9HYPH</name>
<reference evidence="2 3" key="1">
    <citation type="submission" date="2016-02" db="EMBL/GenBank/DDBJ databases">
        <title>Genome sequencing of a beta-galactosidase producing bacteria Rhizobium sp. 59.</title>
        <authorList>
            <person name="Wang D."/>
            <person name="Kot W."/>
            <person name="Qin Y."/>
            <person name="Hansen L."/>
            <person name="Naqvi K."/>
            <person name="Rensing C."/>
        </authorList>
    </citation>
    <scope>NUCLEOTIDE SEQUENCE [LARGE SCALE GENOMIC DNA]</scope>
    <source>
        <strain evidence="2 3">59</strain>
    </source>
</reference>
<dbReference type="OrthoDB" id="9796076at2"/>
<comment type="caution">
    <text evidence="2">The sequence shown here is derived from an EMBL/GenBank/DDBJ whole genome shotgun (WGS) entry which is preliminary data.</text>
</comment>
<dbReference type="PANTHER" id="PTHR33495">
    <property type="entry name" value="ANTI-SIGMA FACTOR ANTAGONIST TM_1081-RELATED-RELATED"/>
    <property type="match status" value="1"/>
</dbReference>
<dbReference type="PANTHER" id="PTHR33495:SF2">
    <property type="entry name" value="ANTI-SIGMA FACTOR ANTAGONIST TM_1081-RELATED"/>
    <property type="match status" value="1"/>
</dbReference>
<dbReference type="Proteomes" id="UP000182661">
    <property type="component" value="Unassembled WGS sequence"/>
</dbReference>
<dbReference type="GO" id="GO:0043856">
    <property type="term" value="F:anti-sigma factor antagonist activity"/>
    <property type="evidence" value="ECO:0007669"/>
    <property type="project" value="TreeGrafter"/>
</dbReference>
<dbReference type="AlphaFoldDB" id="A0A657LNZ4"/>
<feature type="domain" description="STAS" evidence="1">
    <location>
        <begin position="21"/>
        <end position="110"/>
    </location>
</feature>
<sequence>MDISEDRSSGMCVLRPKQARLDASVASGLRDALIERISRGEQTIIIDMGEVTFIDSSALGALIAAAKRLGPTGTIAVAAMATPVAKLFTLTRMDRVFLVSNSVHDAVKALAR</sequence>
<keyword evidence="3" id="KW-1185">Reference proteome</keyword>
<evidence type="ECO:0000313" key="2">
    <source>
        <dbReference type="EMBL" id="OJF93671.1"/>
    </source>
</evidence>
<dbReference type="RefSeq" id="WP_071834447.1">
    <property type="nucleotide sequence ID" value="NZ_LSRP01000106.1"/>
</dbReference>
<protein>
    <recommendedName>
        <fullName evidence="1">STAS domain-containing protein</fullName>
    </recommendedName>
</protein>
<evidence type="ECO:0000313" key="3">
    <source>
        <dbReference type="Proteomes" id="UP000182661"/>
    </source>
</evidence>
<evidence type="ECO:0000259" key="1">
    <source>
        <dbReference type="PROSITE" id="PS50801"/>
    </source>
</evidence>
<dbReference type="Pfam" id="PF01740">
    <property type="entry name" value="STAS"/>
    <property type="match status" value="1"/>
</dbReference>